<organism evidence="4 5">
    <name type="scientific">Temnothorax longispinosus</name>
    <dbReference type="NCBI Taxonomy" id="300112"/>
    <lineage>
        <taxon>Eukaryota</taxon>
        <taxon>Metazoa</taxon>
        <taxon>Ecdysozoa</taxon>
        <taxon>Arthropoda</taxon>
        <taxon>Hexapoda</taxon>
        <taxon>Insecta</taxon>
        <taxon>Pterygota</taxon>
        <taxon>Neoptera</taxon>
        <taxon>Endopterygota</taxon>
        <taxon>Hymenoptera</taxon>
        <taxon>Apocrita</taxon>
        <taxon>Aculeata</taxon>
        <taxon>Formicoidea</taxon>
        <taxon>Formicidae</taxon>
        <taxon>Myrmicinae</taxon>
        <taxon>Temnothorax</taxon>
    </lineage>
</organism>
<dbReference type="GO" id="GO:0070124">
    <property type="term" value="P:mitochondrial translational initiation"/>
    <property type="evidence" value="ECO:0007669"/>
    <property type="project" value="TreeGrafter"/>
</dbReference>
<comment type="caution">
    <text evidence="4">The sequence shown here is derived from an EMBL/GenBank/DDBJ whole genome shotgun (WGS) entry which is preliminary data.</text>
</comment>
<sequence>MPTMFVPGLPPALRKAVNLSRSLSRCRVARDTWKSGQCRAFSRRLPGEFLGSDGTKKPRPKTEPVPKITLVSPDNSITVTVLEEAQRLAKRRDLTLVKVNDLDGKTQRAVYKLVSSTGILEKTETEIEEETKSADRTAQKSGKGAKLFYISAKITEHDLQTKTKNAVKLLSKGRKVKIAITLDGASGDKIQKAIEDAVRNDGSVQQMPSKKNIILLLINPLPKNEDVSVDNKDETSSSSS</sequence>
<dbReference type="GO" id="GO:0005739">
    <property type="term" value="C:mitochondrion"/>
    <property type="evidence" value="ECO:0007669"/>
    <property type="project" value="TreeGrafter"/>
</dbReference>
<dbReference type="InterPro" id="IPR036788">
    <property type="entry name" value="T_IF-3_C_sf"/>
</dbReference>
<evidence type="ECO:0000256" key="2">
    <source>
        <dbReference type="ARBA" id="ARBA00022540"/>
    </source>
</evidence>
<dbReference type="Gene3D" id="3.30.110.10">
    <property type="entry name" value="Translation initiation factor 3 (IF-3), C-terminal domain"/>
    <property type="match status" value="1"/>
</dbReference>
<reference evidence="4 5" key="1">
    <citation type="journal article" date="2019" name="Philos. Trans. R. Soc. Lond., B, Biol. Sci.">
        <title>Ant behaviour and brain gene expression of defending hosts depend on the ecological success of the intruding social parasite.</title>
        <authorList>
            <person name="Kaur R."/>
            <person name="Stoldt M."/>
            <person name="Jongepier E."/>
            <person name="Feldmeyer B."/>
            <person name="Menzel F."/>
            <person name="Bornberg-Bauer E."/>
            <person name="Foitzik S."/>
        </authorList>
    </citation>
    <scope>NUCLEOTIDE SEQUENCE [LARGE SCALE GENOMIC DNA]</scope>
    <source>
        <tissue evidence="4">Whole body</tissue>
    </source>
</reference>
<dbReference type="InterPro" id="IPR001288">
    <property type="entry name" value="Translation_initiation_fac_3"/>
</dbReference>
<keyword evidence="5" id="KW-1185">Reference proteome</keyword>
<dbReference type="SUPFAM" id="SSF55200">
    <property type="entry name" value="Translation initiation factor IF3, C-terminal domain"/>
    <property type="match status" value="1"/>
</dbReference>
<dbReference type="AlphaFoldDB" id="A0A4S2KBL6"/>
<evidence type="ECO:0008006" key="6">
    <source>
        <dbReference type="Google" id="ProtNLM"/>
    </source>
</evidence>
<comment type="similarity">
    <text evidence="1">Belongs to the IF-3 family.</text>
</comment>
<keyword evidence="3" id="KW-0648">Protein biosynthesis</keyword>
<dbReference type="PANTHER" id="PTHR10938">
    <property type="entry name" value="TRANSLATION INITIATION FACTOR IF-3"/>
    <property type="match status" value="1"/>
</dbReference>
<evidence type="ECO:0000313" key="4">
    <source>
        <dbReference type="EMBL" id="TGZ46725.1"/>
    </source>
</evidence>
<dbReference type="GO" id="GO:0003743">
    <property type="term" value="F:translation initiation factor activity"/>
    <property type="evidence" value="ECO:0007669"/>
    <property type="project" value="UniProtKB-KW"/>
</dbReference>
<protein>
    <recommendedName>
        <fullName evidence="6">Translation initiation factor IF-3, mitochondrial</fullName>
    </recommendedName>
</protein>
<proteinExistence type="inferred from homology"/>
<evidence type="ECO:0000313" key="5">
    <source>
        <dbReference type="Proteomes" id="UP000310200"/>
    </source>
</evidence>
<evidence type="ECO:0000256" key="3">
    <source>
        <dbReference type="ARBA" id="ARBA00022917"/>
    </source>
</evidence>
<dbReference type="EMBL" id="QBLH01002821">
    <property type="protein sequence ID" value="TGZ46725.1"/>
    <property type="molecule type" value="Genomic_DNA"/>
</dbReference>
<gene>
    <name evidence="4" type="ORF">DBV15_10809</name>
</gene>
<accession>A0A4S2KBL6</accession>
<name>A0A4S2KBL6_9HYME</name>
<dbReference type="GO" id="GO:0043022">
    <property type="term" value="F:ribosome binding"/>
    <property type="evidence" value="ECO:0007669"/>
    <property type="project" value="TreeGrafter"/>
</dbReference>
<dbReference type="GO" id="GO:0032790">
    <property type="term" value="P:ribosome disassembly"/>
    <property type="evidence" value="ECO:0007669"/>
    <property type="project" value="TreeGrafter"/>
</dbReference>
<keyword evidence="2" id="KW-0396">Initiation factor</keyword>
<evidence type="ECO:0000256" key="1">
    <source>
        <dbReference type="ARBA" id="ARBA00005439"/>
    </source>
</evidence>
<dbReference type="PANTHER" id="PTHR10938:SF0">
    <property type="entry name" value="TRANSLATION INITIATION FACTOR IF-3, MITOCHONDRIAL"/>
    <property type="match status" value="1"/>
</dbReference>
<dbReference type="Proteomes" id="UP000310200">
    <property type="component" value="Unassembled WGS sequence"/>
</dbReference>